<dbReference type="Proteomes" id="UP001179952">
    <property type="component" value="Unassembled WGS sequence"/>
</dbReference>
<gene>
    <name evidence="2" type="ORF">QJS04_geneDACA013385</name>
</gene>
<feature type="region of interest" description="Disordered" evidence="1">
    <location>
        <begin position="83"/>
        <end position="117"/>
    </location>
</feature>
<evidence type="ECO:0000313" key="3">
    <source>
        <dbReference type="Proteomes" id="UP001179952"/>
    </source>
</evidence>
<evidence type="ECO:0000313" key="2">
    <source>
        <dbReference type="EMBL" id="KAK1260935.1"/>
    </source>
</evidence>
<organism evidence="2 3">
    <name type="scientific">Acorus gramineus</name>
    <name type="common">Dwarf sweet flag</name>
    <dbReference type="NCBI Taxonomy" id="55184"/>
    <lineage>
        <taxon>Eukaryota</taxon>
        <taxon>Viridiplantae</taxon>
        <taxon>Streptophyta</taxon>
        <taxon>Embryophyta</taxon>
        <taxon>Tracheophyta</taxon>
        <taxon>Spermatophyta</taxon>
        <taxon>Magnoliopsida</taxon>
        <taxon>Liliopsida</taxon>
        <taxon>Acoraceae</taxon>
        <taxon>Acorus</taxon>
    </lineage>
</organism>
<keyword evidence="3" id="KW-1185">Reference proteome</keyword>
<feature type="region of interest" description="Disordered" evidence="1">
    <location>
        <begin position="47"/>
        <end position="66"/>
    </location>
</feature>
<reference evidence="2" key="1">
    <citation type="journal article" date="2023" name="Nat. Commun.">
        <title>Diploid and tetraploid genomes of Acorus and the evolution of monocots.</title>
        <authorList>
            <person name="Ma L."/>
            <person name="Liu K.W."/>
            <person name="Li Z."/>
            <person name="Hsiao Y.Y."/>
            <person name="Qi Y."/>
            <person name="Fu T."/>
            <person name="Tang G.D."/>
            <person name="Zhang D."/>
            <person name="Sun W.H."/>
            <person name="Liu D.K."/>
            <person name="Li Y."/>
            <person name="Chen G.Z."/>
            <person name="Liu X.D."/>
            <person name="Liao X.Y."/>
            <person name="Jiang Y.T."/>
            <person name="Yu X."/>
            <person name="Hao Y."/>
            <person name="Huang J."/>
            <person name="Zhao X.W."/>
            <person name="Ke S."/>
            <person name="Chen Y.Y."/>
            <person name="Wu W.L."/>
            <person name="Hsu J.L."/>
            <person name="Lin Y.F."/>
            <person name="Huang M.D."/>
            <person name="Li C.Y."/>
            <person name="Huang L."/>
            <person name="Wang Z.W."/>
            <person name="Zhao X."/>
            <person name="Zhong W.Y."/>
            <person name="Peng D.H."/>
            <person name="Ahmad S."/>
            <person name="Lan S."/>
            <person name="Zhang J.S."/>
            <person name="Tsai W.C."/>
            <person name="Van de Peer Y."/>
            <person name="Liu Z.J."/>
        </authorList>
    </citation>
    <scope>NUCLEOTIDE SEQUENCE</scope>
    <source>
        <strain evidence="2">SCP</strain>
    </source>
</reference>
<dbReference type="EMBL" id="JAUJYN010000011">
    <property type="protein sequence ID" value="KAK1260935.1"/>
    <property type="molecule type" value="Genomic_DNA"/>
</dbReference>
<evidence type="ECO:0000256" key="1">
    <source>
        <dbReference type="SAM" id="MobiDB-lite"/>
    </source>
</evidence>
<dbReference type="AlphaFoldDB" id="A0AAV9AAI6"/>
<feature type="compositionally biased region" description="Gly residues" evidence="1">
    <location>
        <begin position="87"/>
        <end position="105"/>
    </location>
</feature>
<feature type="compositionally biased region" description="Gly residues" evidence="1">
    <location>
        <begin position="51"/>
        <end position="62"/>
    </location>
</feature>
<comment type="caution">
    <text evidence="2">The sequence shown here is derived from an EMBL/GenBank/DDBJ whole genome shotgun (WGS) entry which is preliminary data.</text>
</comment>
<accession>A0AAV9AAI6</accession>
<reference evidence="2" key="2">
    <citation type="submission" date="2023-06" db="EMBL/GenBank/DDBJ databases">
        <authorList>
            <person name="Ma L."/>
            <person name="Liu K.-W."/>
            <person name="Li Z."/>
            <person name="Hsiao Y.-Y."/>
            <person name="Qi Y."/>
            <person name="Fu T."/>
            <person name="Tang G."/>
            <person name="Zhang D."/>
            <person name="Sun W.-H."/>
            <person name="Liu D.-K."/>
            <person name="Li Y."/>
            <person name="Chen G.-Z."/>
            <person name="Liu X.-D."/>
            <person name="Liao X.-Y."/>
            <person name="Jiang Y.-T."/>
            <person name="Yu X."/>
            <person name="Hao Y."/>
            <person name="Huang J."/>
            <person name="Zhao X.-W."/>
            <person name="Ke S."/>
            <person name="Chen Y.-Y."/>
            <person name="Wu W.-L."/>
            <person name="Hsu J.-L."/>
            <person name="Lin Y.-F."/>
            <person name="Huang M.-D."/>
            <person name="Li C.-Y."/>
            <person name="Huang L."/>
            <person name="Wang Z.-W."/>
            <person name="Zhao X."/>
            <person name="Zhong W.-Y."/>
            <person name="Peng D.-H."/>
            <person name="Ahmad S."/>
            <person name="Lan S."/>
            <person name="Zhang J.-S."/>
            <person name="Tsai W.-C."/>
            <person name="Van De Peer Y."/>
            <person name="Liu Z.-J."/>
        </authorList>
    </citation>
    <scope>NUCLEOTIDE SEQUENCE</scope>
    <source>
        <strain evidence="2">SCP</strain>
        <tissue evidence="2">Leaves</tissue>
    </source>
</reference>
<protein>
    <submittedName>
        <fullName evidence="2">Uncharacterized protein</fullName>
    </submittedName>
</protein>
<proteinExistence type="predicted"/>
<sequence>MGESMWGIVNTTNNPATAAAALFRGSMSSGLHFMNFPGQMALLPTAQHIGTGSGSGGGGDQGHMGFFASLGGHRPIMALSERTVAGTGLGGGSSNRSSNGGGGRGGGDDTMMTTSTA</sequence>
<name>A0AAV9AAI6_ACOGR</name>